<feature type="compositionally biased region" description="Basic residues" evidence="1">
    <location>
        <begin position="23"/>
        <end position="32"/>
    </location>
</feature>
<sequence length="277" mass="29148">MPSKYCINPACNAIIDQEDKTCPRCRTKQSRKRSPEDSTSPPIRTKPAPASHGPSGFSGGGGGGGVATASMLTAAHEGFVPPNLNYSAKAPRPKHKSRAGTRAPSTKPSSSSDKNKNKPSSSDKPAGERWSPLRDAIDTEEKNKAAETKKAVAEAEEKNKSKLPAVTDSMASLSMAATVAAAAATVGYQPAHYQSSQPPVQDYRQPPPQGYQHQPNRGYPQGYQPPLPEQRQQTDSETTAAEVLASRFAPPESRGQSPAPRGTPPGPGAEGSGGKKK</sequence>
<feature type="compositionally biased region" description="Gly residues" evidence="1">
    <location>
        <begin position="268"/>
        <end position="277"/>
    </location>
</feature>
<feature type="region of interest" description="Disordered" evidence="1">
    <location>
        <begin position="190"/>
        <end position="277"/>
    </location>
</feature>
<feature type="compositionally biased region" description="Gly residues" evidence="1">
    <location>
        <begin position="56"/>
        <end position="66"/>
    </location>
</feature>
<feature type="region of interest" description="Disordered" evidence="1">
    <location>
        <begin position="18"/>
        <end position="165"/>
    </location>
</feature>
<accession>A0AAN6XN11</accession>
<evidence type="ECO:0000313" key="2">
    <source>
        <dbReference type="EMBL" id="KAK4203336.1"/>
    </source>
</evidence>
<name>A0AAN6XN11_9PEZI</name>
<gene>
    <name evidence="2" type="ORF">QBC40DRAFT_294002</name>
</gene>
<proteinExistence type="predicted"/>
<evidence type="ECO:0000256" key="1">
    <source>
        <dbReference type="SAM" id="MobiDB-lite"/>
    </source>
</evidence>
<dbReference type="EMBL" id="MU863890">
    <property type="protein sequence ID" value="KAK4203336.1"/>
    <property type="molecule type" value="Genomic_DNA"/>
</dbReference>
<evidence type="ECO:0000313" key="3">
    <source>
        <dbReference type="Proteomes" id="UP001303160"/>
    </source>
</evidence>
<feature type="compositionally biased region" description="Polar residues" evidence="1">
    <location>
        <begin position="230"/>
        <end position="239"/>
    </location>
</feature>
<organism evidence="2 3">
    <name type="scientific">Triangularia verruculosa</name>
    <dbReference type="NCBI Taxonomy" id="2587418"/>
    <lineage>
        <taxon>Eukaryota</taxon>
        <taxon>Fungi</taxon>
        <taxon>Dikarya</taxon>
        <taxon>Ascomycota</taxon>
        <taxon>Pezizomycotina</taxon>
        <taxon>Sordariomycetes</taxon>
        <taxon>Sordariomycetidae</taxon>
        <taxon>Sordariales</taxon>
        <taxon>Podosporaceae</taxon>
        <taxon>Triangularia</taxon>
    </lineage>
</organism>
<reference evidence="2" key="1">
    <citation type="journal article" date="2023" name="Mol. Phylogenet. Evol.">
        <title>Genome-scale phylogeny and comparative genomics of the fungal order Sordariales.</title>
        <authorList>
            <person name="Hensen N."/>
            <person name="Bonometti L."/>
            <person name="Westerberg I."/>
            <person name="Brannstrom I.O."/>
            <person name="Guillou S."/>
            <person name="Cros-Aarteil S."/>
            <person name="Calhoun S."/>
            <person name="Haridas S."/>
            <person name="Kuo A."/>
            <person name="Mondo S."/>
            <person name="Pangilinan J."/>
            <person name="Riley R."/>
            <person name="LaButti K."/>
            <person name="Andreopoulos B."/>
            <person name="Lipzen A."/>
            <person name="Chen C."/>
            <person name="Yan M."/>
            <person name="Daum C."/>
            <person name="Ng V."/>
            <person name="Clum A."/>
            <person name="Steindorff A."/>
            <person name="Ohm R.A."/>
            <person name="Martin F."/>
            <person name="Silar P."/>
            <person name="Natvig D.O."/>
            <person name="Lalanne C."/>
            <person name="Gautier V."/>
            <person name="Ament-Velasquez S.L."/>
            <person name="Kruys A."/>
            <person name="Hutchinson M.I."/>
            <person name="Powell A.J."/>
            <person name="Barry K."/>
            <person name="Miller A.N."/>
            <person name="Grigoriev I.V."/>
            <person name="Debuchy R."/>
            <person name="Gladieux P."/>
            <person name="Hiltunen Thoren M."/>
            <person name="Johannesson H."/>
        </authorList>
    </citation>
    <scope>NUCLEOTIDE SEQUENCE</scope>
    <source>
        <strain evidence="2">CBS 315.58</strain>
    </source>
</reference>
<reference evidence="2" key="2">
    <citation type="submission" date="2023-05" db="EMBL/GenBank/DDBJ databases">
        <authorList>
            <consortium name="Lawrence Berkeley National Laboratory"/>
            <person name="Steindorff A."/>
            <person name="Hensen N."/>
            <person name="Bonometti L."/>
            <person name="Westerberg I."/>
            <person name="Brannstrom I.O."/>
            <person name="Guillou S."/>
            <person name="Cros-Aarteil S."/>
            <person name="Calhoun S."/>
            <person name="Haridas S."/>
            <person name="Kuo A."/>
            <person name="Mondo S."/>
            <person name="Pangilinan J."/>
            <person name="Riley R."/>
            <person name="Labutti K."/>
            <person name="Andreopoulos B."/>
            <person name="Lipzen A."/>
            <person name="Chen C."/>
            <person name="Yanf M."/>
            <person name="Daum C."/>
            <person name="Ng V."/>
            <person name="Clum A."/>
            <person name="Ohm R."/>
            <person name="Martin F."/>
            <person name="Silar P."/>
            <person name="Natvig D."/>
            <person name="Lalanne C."/>
            <person name="Gautier V."/>
            <person name="Ament-Velasquez S.L."/>
            <person name="Kruys A."/>
            <person name="Hutchinson M.I."/>
            <person name="Powell A.J."/>
            <person name="Barry K."/>
            <person name="Miller A.N."/>
            <person name="Grigoriev I.V."/>
            <person name="Debuchy R."/>
            <person name="Gladieux P."/>
            <person name="Thoren M.H."/>
            <person name="Johannesson H."/>
        </authorList>
    </citation>
    <scope>NUCLEOTIDE SEQUENCE</scope>
    <source>
        <strain evidence="2">CBS 315.58</strain>
    </source>
</reference>
<comment type="caution">
    <text evidence="2">The sequence shown here is derived from an EMBL/GenBank/DDBJ whole genome shotgun (WGS) entry which is preliminary data.</text>
</comment>
<dbReference type="AlphaFoldDB" id="A0AAN6XN11"/>
<keyword evidence="3" id="KW-1185">Reference proteome</keyword>
<feature type="compositionally biased region" description="Low complexity" evidence="1">
    <location>
        <begin position="104"/>
        <end position="124"/>
    </location>
</feature>
<dbReference type="Proteomes" id="UP001303160">
    <property type="component" value="Unassembled WGS sequence"/>
</dbReference>
<feature type="compositionally biased region" description="Basic and acidic residues" evidence="1">
    <location>
        <begin position="125"/>
        <end position="160"/>
    </location>
</feature>
<protein>
    <submittedName>
        <fullName evidence="2">Uncharacterized protein</fullName>
    </submittedName>
</protein>